<dbReference type="GO" id="GO:0008556">
    <property type="term" value="F:P-type potassium transmembrane transporter activity"/>
    <property type="evidence" value="ECO:0007669"/>
    <property type="project" value="InterPro"/>
</dbReference>
<dbReference type="AlphaFoldDB" id="A0A1V2GV47"/>
<dbReference type="Proteomes" id="UP000188879">
    <property type="component" value="Unassembled WGS sequence"/>
</dbReference>
<protein>
    <submittedName>
        <fullName evidence="2">Potassium-transporting ATPase subunit F</fullName>
    </submittedName>
</protein>
<dbReference type="RefSeq" id="WP_076960069.1">
    <property type="nucleotide sequence ID" value="NZ_MLCO01000318.1"/>
</dbReference>
<dbReference type="GO" id="GO:0005886">
    <property type="term" value="C:plasma membrane"/>
    <property type="evidence" value="ECO:0007669"/>
    <property type="project" value="InterPro"/>
</dbReference>
<organism evidence="2 3">
    <name type="scientific">Teichococcus deserti</name>
    <dbReference type="NCBI Taxonomy" id="1817963"/>
    <lineage>
        <taxon>Bacteria</taxon>
        <taxon>Pseudomonadati</taxon>
        <taxon>Pseudomonadota</taxon>
        <taxon>Alphaproteobacteria</taxon>
        <taxon>Acetobacterales</taxon>
        <taxon>Roseomonadaceae</taxon>
        <taxon>Roseomonas</taxon>
    </lineage>
</organism>
<dbReference type="Pfam" id="PF09604">
    <property type="entry name" value="Potass_KdpF"/>
    <property type="match status" value="1"/>
</dbReference>
<accession>A0A1V2GV47</accession>
<keyword evidence="3" id="KW-1185">Reference proteome</keyword>
<keyword evidence="1" id="KW-0812">Transmembrane</keyword>
<name>A0A1V2GV47_9PROT</name>
<evidence type="ECO:0000256" key="1">
    <source>
        <dbReference type="SAM" id="Phobius"/>
    </source>
</evidence>
<keyword evidence="1" id="KW-1133">Transmembrane helix</keyword>
<dbReference type="EMBL" id="MLCO01000318">
    <property type="protein sequence ID" value="ONG46382.1"/>
    <property type="molecule type" value="Genomic_DNA"/>
</dbReference>
<evidence type="ECO:0000313" key="3">
    <source>
        <dbReference type="Proteomes" id="UP000188879"/>
    </source>
</evidence>
<reference evidence="2 3" key="1">
    <citation type="submission" date="2016-10" db="EMBL/GenBank/DDBJ databases">
        <title>Draft Genome sequence of Roseomonas sp. strain M3.</title>
        <authorList>
            <person name="Subhash Y."/>
            <person name="Lee S."/>
        </authorList>
    </citation>
    <scope>NUCLEOTIDE SEQUENCE [LARGE SCALE GENOMIC DNA]</scope>
    <source>
        <strain evidence="2 3">M3</strain>
    </source>
</reference>
<proteinExistence type="predicted"/>
<keyword evidence="1" id="KW-0472">Membrane</keyword>
<feature type="transmembrane region" description="Helical" evidence="1">
    <location>
        <begin position="6"/>
        <end position="23"/>
    </location>
</feature>
<gene>
    <name evidence="2" type="ORF">BKE38_25385</name>
</gene>
<evidence type="ECO:0000313" key="2">
    <source>
        <dbReference type="EMBL" id="ONG46382.1"/>
    </source>
</evidence>
<dbReference type="NCBIfam" id="TIGR02115">
    <property type="entry name" value="potass_kdpF"/>
    <property type="match status" value="1"/>
</dbReference>
<sequence length="28" mass="3042">MLDLILGAGVCLGLLGYLLWALLRPEDL</sequence>
<dbReference type="InterPro" id="IPR011726">
    <property type="entry name" value="KdpF"/>
</dbReference>
<comment type="caution">
    <text evidence="2">The sequence shown here is derived from an EMBL/GenBank/DDBJ whole genome shotgun (WGS) entry which is preliminary data.</text>
</comment>